<dbReference type="EMBL" id="JASAOG010000136">
    <property type="protein sequence ID" value="KAK0048549.1"/>
    <property type="molecule type" value="Genomic_DNA"/>
</dbReference>
<evidence type="ECO:0000256" key="4">
    <source>
        <dbReference type="ARBA" id="ARBA00023136"/>
    </source>
</evidence>
<feature type="compositionally biased region" description="Polar residues" evidence="5">
    <location>
        <begin position="159"/>
        <end position="184"/>
    </location>
</feature>
<feature type="signal peptide" evidence="7">
    <location>
        <begin position="1"/>
        <end position="20"/>
    </location>
</feature>
<sequence length="184" mass="20393">MADLSYIVLLLYFMIEVVLADYCTKTEWSFLYYGYRQKEFYCPFGCCGSYNYEYCCIGHAGYIVGLVFAGIAGLAFIISIICCCLKKSNSKGRLVEPTVTTTVLTQQHYDQTSGFVGPTAPPTYSSVAYSTAYTAPMGSGSVPPPYSYIQTPPYGHQTGYDQQQYSSKPPNPNIEPNTYASPYN</sequence>
<evidence type="ECO:0000256" key="2">
    <source>
        <dbReference type="ARBA" id="ARBA00022692"/>
    </source>
</evidence>
<feature type="transmembrane region" description="Helical" evidence="6">
    <location>
        <begin position="60"/>
        <end position="85"/>
    </location>
</feature>
<dbReference type="PANTHER" id="PTHR31395">
    <property type="entry name" value="SHISA"/>
    <property type="match status" value="1"/>
</dbReference>
<proteinExistence type="predicted"/>
<dbReference type="GO" id="GO:0016020">
    <property type="term" value="C:membrane"/>
    <property type="evidence" value="ECO:0007669"/>
    <property type="project" value="UniProtKB-SubCell"/>
</dbReference>
<keyword evidence="9" id="KW-1185">Reference proteome</keyword>
<comment type="subcellular location">
    <subcellularLocation>
        <location evidence="1">Membrane</location>
    </subcellularLocation>
</comment>
<evidence type="ECO:0000256" key="7">
    <source>
        <dbReference type="SAM" id="SignalP"/>
    </source>
</evidence>
<comment type="caution">
    <text evidence="8">The sequence shown here is derived from an EMBL/GenBank/DDBJ whole genome shotgun (WGS) entry which is preliminary data.</text>
</comment>
<keyword evidence="4 6" id="KW-0472">Membrane</keyword>
<keyword evidence="7" id="KW-0732">Signal</keyword>
<evidence type="ECO:0000256" key="3">
    <source>
        <dbReference type="ARBA" id="ARBA00022989"/>
    </source>
</evidence>
<evidence type="ECO:0000256" key="1">
    <source>
        <dbReference type="ARBA" id="ARBA00004370"/>
    </source>
</evidence>
<dbReference type="PANTHER" id="PTHR31395:SF23">
    <property type="entry name" value="GEO05642P1"/>
    <property type="match status" value="1"/>
</dbReference>
<gene>
    <name evidence="8" type="ORF">Bpfe_021992</name>
</gene>
<evidence type="ECO:0000313" key="9">
    <source>
        <dbReference type="Proteomes" id="UP001233172"/>
    </source>
</evidence>
<keyword evidence="2 6" id="KW-0812">Transmembrane</keyword>
<dbReference type="AlphaFoldDB" id="A0AAD8B6Y8"/>
<name>A0AAD8B6Y8_BIOPF</name>
<evidence type="ECO:0000256" key="6">
    <source>
        <dbReference type="SAM" id="Phobius"/>
    </source>
</evidence>
<reference evidence="8" key="1">
    <citation type="journal article" date="2023" name="PLoS Negl. Trop. Dis.">
        <title>A genome sequence for Biomphalaria pfeifferi, the major vector snail for the human-infecting parasite Schistosoma mansoni.</title>
        <authorList>
            <person name="Bu L."/>
            <person name="Lu L."/>
            <person name="Laidemitt M.R."/>
            <person name="Zhang S.M."/>
            <person name="Mutuku M."/>
            <person name="Mkoji G."/>
            <person name="Steinauer M."/>
            <person name="Loker E.S."/>
        </authorList>
    </citation>
    <scope>NUCLEOTIDE SEQUENCE</scope>
    <source>
        <strain evidence="8">KasaAsao</strain>
    </source>
</reference>
<protein>
    <submittedName>
        <fullName evidence="8">Protein shisa-5</fullName>
    </submittedName>
</protein>
<evidence type="ECO:0000313" key="8">
    <source>
        <dbReference type="EMBL" id="KAK0048549.1"/>
    </source>
</evidence>
<reference evidence="8" key="2">
    <citation type="submission" date="2023-04" db="EMBL/GenBank/DDBJ databases">
        <authorList>
            <person name="Bu L."/>
            <person name="Lu L."/>
            <person name="Laidemitt M.R."/>
            <person name="Zhang S.M."/>
            <person name="Mutuku M."/>
            <person name="Mkoji G."/>
            <person name="Steinauer M."/>
            <person name="Loker E.S."/>
        </authorList>
    </citation>
    <scope>NUCLEOTIDE SEQUENCE</scope>
    <source>
        <strain evidence="8">KasaAsao</strain>
        <tissue evidence="8">Whole Snail</tissue>
    </source>
</reference>
<keyword evidence="3 6" id="KW-1133">Transmembrane helix</keyword>
<feature type="chain" id="PRO_5042215529" evidence="7">
    <location>
        <begin position="21"/>
        <end position="184"/>
    </location>
</feature>
<organism evidence="8 9">
    <name type="scientific">Biomphalaria pfeifferi</name>
    <name type="common">Bloodfluke planorb</name>
    <name type="synonym">Freshwater snail</name>
    <dbReference type="NCBI Taxonomy" id="112525"/>
    <lineage>
        <taxon>Eukaryota</taxon>
        <taxon>Metazoa</taxon>
        <taxon>Spiralia</taxon>
        <taxon>Lophotrochozoa</taxon>
        <taxon>Mollusca</taxon>
        <taxon>Gastropoda</taxon>
        <taxon>Heterobranchia</taxon>
        <taxon>Euthyneura</taxon>
        <taxon>Panpulmonata</taxon>
        <taxon>Hygrophila</taxon>
        <taxon>Lymnaeoidea</taxon>
        <taxon>Planorbidae</taxon>
        <taxon>Biomphalaria</taxon>
    </lineage>
</organism>
<evidence type="ECO:0000256" key="5">
    <source>
        <dbReference type="SAM" id="MobiDB-lite"/>
    </source>
</evidence>
<accession>A0AAD8B6Y8</accession>
<feature type="region of interest" description="Disordered" evidence="5">
    <location>
        <begin position="150"/>
        <end position="184"/>
    </location>
</feature>
<dbReference type="InterPro" id="IPR026910">
    <property type="entry name" value="Shisa"/>
</dbReference>
<dbReference type="Proteomes" id="UP001233172">
    <property type="component" value="Unassembled WGS sequence"/>
</dbReference>